<protein>
    <submittedName>
        <fullName evidence="12">Molybdenum cofactor biosynthesis protein A</fullName>
    </submittedName>
</protein>
<dbReference type="SFLD" id="SFLDS00029">
    <property type="entry name" value="Radical_SAM"/>
    <property type="match status" value="1"/>
</dbReference>
<accession>A0ABS0AEC4</accession>
<name>A0ABS0AEC4_9GAMM</name>
<evidence type="ECO:0000256" key="9">
    <source>
        <dbReference type="ARBA" id="ARBA00023150"/>
    </source>
</evidence>
<dbReference type="SFLD" id="SFLDG01383">
    <property type="entry name" value="cyclic_pyranopterin_phosphate"/>
    <property type="match status" value="1"/>
</dbReference>
<keyword evidence="2" id="KW-0004">4Fe-4S</keyword>
<dbReference type="Proteomes" id="UP000644441">
    <property type="component" value="Unassembled WGS sequence"/>
</dbReference>
<evidence type="ECO:0000256" key="5">
    <source>
        <dbReference type="ARBA" id="ARBA00022741"/>
    </source>
</evidence>
<dbReference type="EMBL" id="ARXR01000006">
    <property type="protein sequence ID" value="MBF5052490.1"/>
    <property type="molecule type" value="Genomic_DNA"/>
</dbReference>
<dbReference type="InterPro" id="IPR006638">
    <property type="entry name" value="Elp3/MiaA/NifB-like_rSAM"/>
</dbReference>
<evidence type="ECO:0000256" key="4">
    <source>
        <dbReference type="ARBA" id="ARBA00022723"/>
    </source>
</evidence>
<dbReference type="SFLD" id="SFLDG01386">
    <property type="entry name" value="main_SPASM_domain-containing"/>
    <property type="match status" value="1"/>
</dbReference>
<gene>
    <name evidence="12" type="ORF">ISO4_01092</name>
</gene>
<keyword evidence="5" id="KW-0547">Nucleotide-binding</keyword>
<proteinExistence type="predicted"/>
<evidence type="ECO:0000256" key="10">
    <source>
        <dbReference type="ARBA" id="ARBA00023239"/>
    </source>
</evidence>
<organism evidence="12 13">
    <name type="scientific">Alloalcanivorax venustensis ISO4</name>
    <dbReference type="NCBI Taxonomy" id="1177184"/>
    <lineage>
        <taxon>Bacteria</taxon>
        <taxon>Pseudomonadati</taxon>
        <taxon>Pseudomonadota</taxon>
        <taxon>Gammaproteobacteria</taxon>
        <taxon>Oceanospirillales</taxon>
        <taxon>Alcanivoracaceae</taxon>
        <taxon>Alloalcanivorax</taxon>
    </lineage>
</organism>
<dbReference type="InterPro" id="IPR013483">
    <property type="entry name" value="MoaA"/>
</dbReference>
<sequence length="323" mass="36566">MLTDQFNRRFTYLRLSITEVCNYRCEYCLPRGYQRGDNVPTPLSLEEIGTLVRAFALSGTRKIRITGGEPTLRKDLPEIIALCKQTPGIREVVMTSNGYRLAPKLATLKKAGLDRINLSVDSLTPAVFEMITGHDRLRDVLDAVDEALALGMPVKLNAVLMRHYNGDELARFTDYLRRRPVTARFIELMETGDNREFFRQQHRPAHLLENWLATNGWRPRARGEDDGPAREFDHPGHAGRVGLIRPYKQGFCDDCNRLRVSSLGDLQLCLFSQGGISLRDALRHDTPEQLSRRLHRLVLGKKAGHGLHRHDPGATRHLAMIGG</sequence>
<evidence type="ECO:0000259" key="11">
    <source>
        <dbReference type="PROSITE" id="PS51918"/>
    </source>
</evidence>
<reference evidence="12 13" key="1">
    <citation type="submission" date="2012-09" db="EMBL/GenBank/DDBJ databases">
        <title>Genome Sequence of alkane-degrading Bacterium Alcanivorax venustensis ISO4.</title>
        <authorList>
            <person name="Lai Q."/>
            <person name="Shao Z."/>
        </authorList>
    </citation>
    <scope>NUCLEOTIDE SEQUENCE [LARGE SCALE GENOMIC DNA]</scope>
    <source>
        <strain evidence="12 13">ISO4</strain>
    </source>
</reference>
<dbReference type="NCBIfam" id="TIGR02666">
    <property type="entry name" value="moaA"/>
    <property type="match status" value="1"/>
</dbReference>
<evidence type="ECO:0000313" key="13">
    <source>
        <dbReference type="Proteomes" id="UP000644441"/>
    </source>
</evidence>
<keyword evidence="10" id="KW-0456">Lyase</keyword>
<dbReference type="PANTHER" id="PTHR22960">
    <property type="entry name" value="MOLYBDOPTERIN COFACTOR SYNTHESIS PROTEIN A"/>
    <property type="match status" value="1"/>
</dbReference>
<dbReference type="Pfam" id="PF04055">
    <property type="entry name" value="Radical_SAM"/>
    <property type="match status" value="1"/>
</dbReference>
<keyword evidence="6" id="KW-0408">Iron</keyword>
<dbReference type="SUPFAM" id="SSF102114">
    <property type="entry name" value="Radical SAM enzymes"/>
    <property type="match status" value="1"/>
</dbReference>
<evidence type="ECO:0000256" key="3">
    <source>
        <dbReference type="ARBA" id="ARBA00022691"/>
    </source>
</evidence>
<dbReference type="CDD" id="cd21117">
    <property type="entry name" value="Twitch_MoaA"/>
    <property type="match status" value="1"/>
</dbReference>
<dbReference type="CDD" id="cd01335">
    <property type="entry name" value="Radical_SAM"/>
    <property type="match status" value="1"/>
</dbReference>
<keyword evidence="3" id="KW-0949">S-adenosyl-L-methionine</keyword>
<dbReference type="SFLD" id="SFLDG01067">
    <property type="entry name" value="SPASM/twitch_domain_containing"/>
    <property type="match status" value="1"/>
</dbReference>
<dbReference type="PROSITE" id="PS51918">
    <property type="entry name" value="RADICAL_SAM"/>
    <property type="match status" value="1"/>
</dbReference>
<keyword evidence="9" id="KW-0501">Molybdenum cofactor biosynthesis</keyword>
<feature type="domain" description="Radical SAM core" evidence="11">
    <location>
        <begin position="5"/>
        <end position="219"/>
    </location>
</feature>
<dbReference type="InterPro" id="IPR050105">
    <property type="entry name" value="MoCo_biosynth_MoaA/MoaC"/>
</dbReference>
<dbReference type="InterPro" id="IPR013785">
    <property type="entry name" value="Aldolase_TIM"/>
</dbReference>
<dbReference type="InterPro" id="IPR010505">
    <property type="entry name" value="MoaA_twitch"/>
</dbReference>
<dbReference type="RefSeq" id="WP_194855433.1">
    <property type="nucleotide sequence ID" value="NZ_ARXR01000006.1"/>
</dbReference>
<keyword evidence="8" id="KW-0342">GTP-binding</keyword>
<comment type="cofactor">
    <cofactor evidence="1">
        <name>[4Fe-4S] cluster</name>
        <dbReference type="ChEBI" id="CHEBI:49883"/>
    </cofactor>
</comment>
<dbReference type="Gene3D" id="3.20.20.70">
    <property type="entry name" value="Aldolase class I"/>
    <property type="match status" value="1"/>
</dbReference>
<dbReference type="PANTHER" id="PTHR22960:SF28">
    <property type="entry name" value="GTP 3',8-CYCLASE"/>
    <property type="match status" value="1"/>
</dbReference>
<keyword evidence="7" id="KW-0411">Iron-sulfur</keyword>
<dbReference type="InterPro" id="IPR058240">
    <property type="entry name" value="rSAM_sf"/>
</dbReference>
<keyword evidence="4" id="KW-0479">Metal-binding</keyword>
<keyword evidence="13" id="KW-1185">Reference proteome</keyword>
<evidence type="ECO:0000256" key="7">
    <source>
        <dbReference type="ARBA" id="ARBA00023014"/>
    </source>
</evidence>
<evidence type="ECO:0000256" key="8">
    <source>
        <dbReference type="ARBA" id="ARBA00023134"/>
    </source>
</evidence>
<evidence type="ECO:0000256" key="6">
    <source>
        <dbReference type="ARBA" id="ARBA00023004"/>
    </source>
</evidence>
<dbReference type="InterPro" id="IPR007197">
    <property type="entry name" value="rSAM"/>
</dbReference>
<dbReference type="Pfam" id="PF06463">
    <property type="entry name" value="Mob_synth_C"/>
    <property type="match status" value="1"/>
</dbReference>
<evidence type="ECO:0000313" key="12">
    <source>
        <dbReference type="EMBL" id="MBF5052490.1"/>
    </source>
</evidence>
<dbReference type="SMART" id="SM00729">
    <property type="entry name" value="Elp3"/>
    <property type="match status" value="1"/>
</dbReference>
<evidence type="ECO:0000256" key="1">
    <source>
        <dbReference type="ARBA" id="ARBA00001966"/>
    </source>
</evidence>
<evidence type="ECO:0000256" key="2">
    <source>
        <dbReference type="ARBA" id="ARBA00022485"/>
    </source>
</evidence>
<comment type="caution">
    <text evidence="12">The sequence shown here is derived from an EMBL/GenBank/DDBJ whole genome shotgun (WGS) entry which is preliminary data.</text>
</comment>
<dbReference type="InterPro" id="IPR040064">
    <property type="entry name" value="MoaA-like"/>
</dbReference>